<keyword evidence="2" id="KW-0347">Helicase</keyword>
<keyword evidence="2" id="KW-0378">Hydrolase</keyword>
<accession>A0A7D2HGP5</accession>
<dbReference type="Pfam" id="PF13148">
    <property type="entry name" value="DUF3987"/>
    <property type="match status" value="1"/>
</dbReference>
<reference evidence="2 3" key="1">
    <citation type="submission" date="2020-01" db="EMBL/GenBank/DDBJ databases">
        <authorList>
            <person name="Zhang W."/>
            <person name="Zhang R."/>
            <person name="Hu Y."/>
            <person name="Liu Y."/>
            <person name="Lin W."/>
            <person name="Wang L."/>
            <person name="Li J."/>
            <person name="An X."/>
            <person name="Song L."/>
            <person name="Fan H."/>
            <person name="Shi T."/>
            <person name="Liu H."/>
            <person name="Tong Y."/>
        </authorList>
    </citation>
    <scope>NUCLEOTIDE SEQUENCE [LARGE SCALE GENOMIC DNA]</scope>
</reference>
<dbReference type="KEGG" id="vg:77953612"/>
<dbReference type="EMBL" id="MN937349">
    <property type="protein sequence ID" value="QIQ60773.1"/>
    <property type="molecule type" value="Genomic_DNA"/>
</dbReference>
<dbReference type="Proteomes" id="UP000509570">
    <property type="component" value="Segment"/>
</dbReference>
<keyword evidence="2" id="KW-0547">Nucleotide-binding</keyword>
<proteinExistence type="predicted"/>
<protein>
    <submittedName>
        <fullName evidence="2">Putative primase/helicase</fullName>
    </submittedName>
</protein>
<name>A0A7D2HGP5_9CAUD</name>
<dbReference type="GO" id="GO:0004386">
    <property type="term" value="F:helicase activity"/>
    <property type="evidence" value="ECO:0007669"/>
    <property type="project" value="UniProtKB-KW"/>
</dbReference>
<evidence type="ECO:0000313" key="3">
    <source>
        <dbReference type="Proteomes" id="UP000509570"/>
    </source>
</evidence>
<dbReference type="InterPro" id="IPR025048">
    <property type="entry name" value="DUF3987"/>
</dbReference>
<evidence type="ECO:0000313" key="2">
    <source>
        <dbReference type="EMBL" id="QIQ60773.1"/>
    </source>
</evidence>
<dbReference type="RefSeq" id="YP_010677238.1">
    <property type="nucleotide sequence ID" value="NC_071019.1"/>
</dbReference>
<sequence>MYRPNWANIPLELRERAQWCFTNPNAEDGQKKAPRKRGGYRASKTDPSHWMTFEEACFNAEQFGGEVGFCLSESDPFTCIDLDVKNSKTHPDKPWLWTTQSDMDRHWKIAQTFDSFTELSAGGLGLHIWLYGDVGKGAHFGPTEVYSRDAFIICTGNVVLPRLMAANDELLSILYNEIREQQGAVMGYDNLAEGEEVKSDDDIFQIGMSAQNADKFNHLCSLKVEDASKFYPSNSEADLALLSIFAYYTKSNNQVKRLFRYCPLSHREKSQENDVYLDRTLAGIRRKQAENEAKTAYVDKATLNILDKHVREARIAQEIAKNATPTSPVPTNIPPVPPTPEQIISDLTEIPLPSYVTEQMAIEFPTGNLGLLARWMTATAQRPIGEIGIASALAFYSGLCGLKFSINDSGLNLYIVVIGRSGIGKENLHNAIGRVCNEVRGTAATIDKRFDSQDYRSRPAMMKEIAHRRSYLHLFNEWGKMLESMNNDRDHNAADIRRTMLSLFHKSDVGSVVGGAAYSDKEKNVDLNGPASYAMVGETTPDTFYAAISGSMFEDGTFSRFLHIETTANRGPLNPNRAHPFPSQLQESISSISNLFSDDVYSDSSRIPVLILDEARNRYTELENEFTDIMNANPDDTATTMMYTRAGIKILRIAALLAVSNNHSTPQVSLSQIEWAYKLVKLDIDRTMARVAAGEIGTGEMNRIKMVRSSMRLAFKNIAMFDARHRNLIKDGLIPLSVIRQLCVKSINFKDKGNLSPTRMVDMALNALVDSGDVIEVPKPSLISQYNYTGKAFALKD</sequence>
<keyword evidence="3" id="KW-1185">Reference proteome</keyword>
<feature type="region of interest" description="Disordered" evidence="1">
    <location>
        <begin position="24"/>
        <end position="43"/>
    </location>
</feature>
<keyword evidence="2" id="KW-0067">ATP-binding</keyword>
<dbReference type="GeneID" id="77953612"/>
<evidence type="ECO:0000256" key="1">
    <source>
        <dbReference type="SAM" id="MobiDB-lite"/>
    </source>
</evidence>
<organism evidence="2 3">
    <name type="scientific">Stenotrophomonas phage vB_SmaS_BUCT548</name>
    <dbReference type="NCBI Taxonomy" id="2712941"/>
    <lineage>
        <taxon>Viruses</taxon>
        <taxon>Duplodnaviria</taxon>
        <taxon>Heunggongvirae</taxon>
        <taxon>Uroviricota</taxon>
        <taxon>Caudoviricetes</taxon>
        <taxon>Beaumontvirinae</taxon>
        <taxon>Bixiavirus</taxon>
        <taxon>Bixiavirus BUCT548</taxon>
    </lineage>
</organism>